<dbReference type="Pfam" id="PF16859">
    <property type="entry name" value="TetR_C_11"/>
    <property type="match status" value="1"/>
</dbReference>
<dbReference type="GO" id="GO:0000976">
    <property type="term" value="F:transcription cis-regulatory region binding"/>
    <property type="evidence" value="ECO:0007669"/>
    <property type="project" value="TreeGrafter"/>
</dbReference>
<dbReference type="Gene3D" id="1.10.10.60">
    <property type="entry name" value="Homeodomain-like"/>
    <property type="match status" value="1"/>
</dbReference>
<feature type="domain" description="HTH tetR-type" evidence="5">
    <location>
        <begin position="1"/>
        <end position="60"/>
    </location>
</feature>
<keyword evidence="3" id="KW-0804">Transcription</keyword>
<feature type="DNA-binding region" description="H-T-H motif" evidence="4">
    <location>
        <begin position="23"/>
        <end position="42"/>
    </location>
</feature>
<protein>
    <submittedName>
        <fullName evidence="6">TetR family transcriptional regulator</fullName>
    </submittedName>
</protein>
<accession>A0A810KW22</accession>
<dbReference type="PANTHER" id="PTHR30055:SF148">
    <property type="entry name" value="TETR-FAMILY TRANSCRIPTIONAL REGULATOR"/>
    <property type="match status" value="1"/>
</dbReference>
<evidence type="ECO:0000256" key="4">
    <source>
        <dbReference type="PROSITE-ProRule" id="PRU00335"/>
    </source>
</evidence>
<dbReference type="PANTHER" id="PTHR30055">
    <property type="entry name" value="HTH-TYPE TRANSCRIPTIONAL REGULATOR RUTR"/>
    <property type="match status" value="1"/>
</dbReference>
<dbReference type="SUPFAM" id="SSF46689">
    <property type="entry name" value="Homeodomain-like"/>
    <property type="match status" value="1"/>
</dbReference>
<dbReference type="AlphaFoldDB" id="A0A810KW22"/>
<organism evidence="6 7">
    <name type="scientific">Actinocatenispora sera</name>
    <dbReference type="NCBI Taxonomy" id="390989"/>
    <lineage>
        <taxon>Bacteria</taxon>
        <taxon>Bacillati</taxon>
        <taxon>Actinomycetota</taxon>
        <taxon>Actinomycetes</taxon>
        <taxon>Micromonosporales</taxon>
        <taxon>Micromonosporaceae</taxon>
        <taxon>Actinocatenispora</taxon>
    </lineage>
</organism>
<keyword evidence="1" id="KW-0805">Transcription regulation</keyword>
<dbReference type="InterPro" id="IPR011075">
    <property type="entry name" value="TetR_C"/>
</dbReference>
<dbReference type="InterPro" id="IPR009057">
    <property type="entry name" value="Homeodomain-like_sf"/>
</dbReference>
<sequence>MLEDAILTAAWDEFAEVGYANLTMEGVAARAGTGKAVIYRRWPSRAQLMVAAMRRRVVPLAEDIPDTGSLREDLLVVLRRAAGRYRELGHDLMHGLIAEFPHVQSEIFEAEPSWTMTVLRHAADRGEIDLSRITPRMARLPMDLVRHEMVVTHAPVPESALVEIVDDLVLPLFTR</sequence>
<dbReference type="InterPro" id="IPR050109">
    <property type="entry name" value="HTH-type_TetR-like_transc_reg"/>
</dbReference>
<dbReference type="PRINTS" id="PR00455">
    <property type="entry name" value="HTHTETR"/>
</dbReference>
<dbReference type="Pfam" id="PF00440">
    <property type="entry name" value="TetR_N"/>
    <property type="match status" value="1"/>
</dbReference>
<dbReference type="InterPro" id="IPR036271">
    <property type="entry name" value="Tet_transcr_reg_TetR-rel_C_sf"/>
</dbReference>
<evidence type="ECO:0000313" key="6">
    <source>
        <dbReference type="EMBL" id="BCJ27413.1"/>
    </source>
</evidence>
<evidence type="ECO:0000313" key="7">
    <source>
        <dbReference type="Proteomes" id="UP000680750"/>
    </source>
</evidence>
<evidence type="ECO:0000256" key="3">
    <source>
        <dbReference type="ARBA" id="ARBA00023163"/>
    </source>
</evidence>
<dbReference type="PROSITE" id="PS50977">
    <property type="entry name" value="HTH_TETR_2"/>
    <property type="match status" value="1"/>
</dbReference>
<dbReference type="EMBL" id="AP023354">
    <property type="protein sequence ID" value="BCJ27413.1"/>
    <property type="molecule type" value="Genomic_DNA"/>
</dbReference>
<keyword evidence="2 4" id="KW-0238">DNA-binding</keyword>
<dbReference type="Gene3D" id="1.10.357.10">
    <property type="entry name" value="Tetracycline Repressor, domain 2"/>
    <property type="match status" value="1"/>
</dbReference>
<keyword evidence="7" id="KW-1185">Reference proteome</keyword>
<name>A0A810KW22_9ACTN</name>
<dbReference type="Proteomes" id="UP000680750">
    <property type="component" value="Chromosome"/>
</dbReference>
<gene>
    <name evidence="6" type="ORF">Asera_15210</name>
</gene>
<dbReference type="GO" id="GO:0003700">
    <property type="term" value="F:DNA-binding transcription factor activity"/>
    <property type="evidence" value="ECO:0007669"/>
    <property type="project" value="TreeGrafter"/>
</dbReference>
<dbReference type="InterPro" id="IPR001647">
    <property type="entry name" value="HTH_TetR"/>
</dbReference>
<evidence type="ECO:0000256" key="1">
    <source>
        <dbReference type="ARBA" id="ARBA00023015"/>
    </source>
</evidence>
<reference evidence="6" key="1">
    <citation type="submission" date="2020-08" db="EMBL/GenBank/DDBJ databases">
        <title>Whole genome shotgun sequence of Actinocatenispora sera NBRC 101916.</title>
        <authorList>
            <person name="Komaki H."/>
            <person name="Tamura T."/>
        </authorList>
    </citation>
    <scope>NUCLEOTIDE SEQUENCE</scope>
    <source>
        <strain evidence="6">NBRC 101916</strain>
    </source>
</reference>
<evidence type="ECO:0000259" key="5">
    <source>
        <dbReference type="PROSITE" id="PS50977"/>
    </source>
</evidence>
<dbReference type="KEGG" id="aser:Asera_15210"/>
<evidence type="ECO:0000256" key="2">
    <source>
        <dbReference type="ARBA" id="ARBA00023125"/>
    </source>
</evidence>
<proteinExistence type="predicted"/>
<dbReference type="SUPFAM" id="SSF48498">
    <property type="entry name" value="Tetracyclin repressor-like, C-terminal domain"/>
    <property type="match status" value="1"/>
</dbReference>